<evidence type="ECO:0000256" key="14">
    <source>
        <dbReference type="SAM" id="Phobius"/>
    </source>
</evidence>
<evidence type="ECO:0000256" key="13">
    <source>
        <dbReference type="ARBA" id="ARBA00040369"/>
    </source>
</evidence>
<keyword evidence="7 14" id="KW-0812">Transmembrane</keyword>
<evidence type="ECO:0000256" key="11">
    <source>
        <dbReference type="ARBA" id="ARBA00023157"/>
    </source>
</evidence>
<evidence type="ECO:0000256" key="4">
    <source>
        <dbReference type="ARBA" id="ARBA00006840"/>
    </source>
</evidence>
<comment type="similarity">
    <text evidence="4">Belongs to the tetraspanin (TM4SF) family.</text>
</comment>
<evidence type="ECO:0000256" key="8">
    <source>
        <dbReference type="ARBA" id="ARBA00022949"/>
    </source>
</evidence>
<dbReference type="GO" id="GO:0019899">
    <property type="term" value="F:enzyme binding"/>
    <property type="evidence" value="ECO:0007669"/>
    <property type="project" value="UniProtKB-ARBA"/>
</dbReference>
<accession>A0A3Q0H255</accession>
<dbReference type="GO" id="GO:0005886">
    <property type="term" value="C:plasma membrane"/>
    <property type="evidence" value="ECO:0007669"/>
    <property type="project" value="UniProtKB-SubCell"/>
</dbReference>
<dbReference type="AlphaFoldDB" id="A0A3Q0H255"/>
<feature type="transmembrane region" description="Helical" evidence="14">
    <location>
        <begin position="140"/>
        <end position="161"/>
    </location>
</feature>
<dbReference type="GO" id="GO:0046931">
    <property type="term" value="P:pore complex assembly"/>
    <property type="evidence" value="ECO:0007669"/>
    <property type="project" value="UniProtKB-ARBA"/>
</dbReference>
<keyword evidence="11" id="KW-1015">Disulfide bond</keyword>
<dbReference type="InterPro" id="IPR018499">
    <property type="entry name" value="Tetraspanin/Peripherin"/>
</dbReference>
<name>A0A3Q0H255_ALLSI</name>
<dbReference type="InParanoid" id="A0A3Q0H255"/>
<keyword evidence="9 14" id="KW-1133">Transmembrane helix</keyword>
<evidence type="ECO:0000256" key="3">
    <source>
        <dbReference type="ARBA" id="ARBA00004651"/>
    </source>
</evidence>
<dbReference type="PANTHER" id="PTHR19282:SF168">
    <property type="entry name" value="TETRASPANIN"/>
    <property type="match status" value="1"/>
</dbReference>
<reference evidence="16" key="1">
    <citation type="submission" date="2025-08" db="UniProtKB">
        <authorList>
            <consortium name="RefSeq"/>
        </authorList>
    </citation>
    <scope>IDENTIFICATION</scope>
</reference>
<dbReference type="GO" id="GO:0072659">
    <property type="term" value="P:protein localization to plasma membrane"/>
    <property type="evidence" value="ECO:0007669"/>
    <property type="project" value="UniProtKB-ARBA"/>
</dbReference>
<evidence type="ECO:0000256" key="10">
    <source>
        <dbReference type="ARBA" id="ARBA00023136"/>
    </source>
</evidence>
<evidence type="ECO:0000256" key="9">
    <source>
        <dbReference type="ARBA" id="ARBA00022989"/>
    </source>
</evidence>
<comment type="subcellular location">
    <subcellularLocation>
        <location evidence="2">Cell junction</location>
        <location evidence="2">Adherens junction</location>
    </subcellularLocation>
    <subcellularLocation>
        <location evidence="3">Cell membrane</location>
        <topology evidence="3">Multi-pass membrane protein</topology>
    </subcellularLocation>
    <subcellularLocation>
        <location evidence="1">Cytoplasm</location>
    </subcellularLocation>
</comment>
<evidence type="ECO:0000313" key="16">
    <source>
        <dbReference type="RefSeq" id="XP_025066116.1"/>
    </source>
</evidence>
<evidence type="ECO:0000256" key="1">
    <source>
        <dbReference type="ARBA" id="ARBA00004496"/>
    </source>
</evidence>
<organism evidence="15 16">
    <name type="scientific">Alligator sinensis</name>
    <name type="common">Chinese alligator</name>
    <dbReference type="NCBI Taxonomy" id="38654"/>
    <lineage>
        <taxon>Eukaryota</taxon>
        <taxon>Metazoa</taxon>
        <taxon>Chordata</taxon>
        <taxon>Craniata</taxon>
        <taxon>Vertebrata</taxon>
        <taxon>Euteleostomi</taxon>
        <taxon>Archelosauria</taxon>
        <taxon>Archosauria</taxon>
        <taxon>Crocodylia</taxon>
        <taxon>Alligatoridae</taxon>
        <taxon>Alligatorinae</taxon>
        <taxon>Alligator</taxon>
    </lineage>
</organism>
<evidence type="ECO:0000256" key="12">
    <source>
        <dbReference type="ARBA" id="ARBA00023180"/>
    </source>
</evidence>
<keyword evidence="6" id="KW-0963">Cytoplasm</keyword>
<evidence type="ECO:0000313" key="15">
    <source>
        <dbReference type="Proteomes" id="UP000189705"/>
    </source>
</evidence>
<evidence type="ECO:0000256" key="2">
    <source>
        <dbReference type="ARBA" id="ARBA00004536"/>
    </source>
</evidence>
<dbReference type="Proteomes" id="UP000189705">
    <property type="component" value="Unplaced"/>
</dbReference>
<keyword evidence="10 14" id="KW-0472">Membrane</keyword>
<keyword evidence="5" id="KW-1003">Cell membrane</keyword>
<sequence>MRTNQLIKYTLFVSCYLFWVASGLMVAVGIYAKLSKEATDTDRSFSNIQQTAFHVDERGVTPFPRLLQSNLRTGLGLIIGKGTATRRLLLELVQFFHVSYIHHWSFVGEGRTRLASGFFSSLWFHFLPGAVDSLLADPSLILLTVGILMFAITFVGCTGALRDLPMLLKIFAWTLLIVLILQIVAAVLGFLFSGMVMEKAAFLMGKAISSYRDDLDLQNLIDYIQKKFECCGVHSYKDWSQNIYFECRDSNPSLERCAVPFSCCTQEDKGTVLTSVLNTMCGYGTQNLRPWKAESLIYTEGCLEKIVSWGQRNLLLVAGLAIGLFVLEVLVFSLAIMLIYQINFIIQKRQSMRRCPEK</sequence>
<dbReference type="SUPFAM" id="SSF48652">
    <property type="entry name" value="Tetraspanin"/>
    <property type="match status" value="1"/>
</dbReference>
<dbReference type="CDD" id="cd03158">
    <property type="entry name" value="penumbra_like_LEL"/>
    <property type="match status" value="1"/>
</dbReference>
<dbReference type="KEGG" id="asn:102368713"/>
<evidence type="ECO:0000256" key="5">
    <source>
        <dbReference type="ARBA" id="ARBA00022475"/>
    </source>
</evidence>
<protein>
    <recommendedName>
        <fullName evidence="13">Tetraspanin-33</fullName>
    </recommendedName>
</protein>
<dbReference type="FunFam" id="1.10.1450.10:FF:000007">
    <property type="entry name" value="Tetraspanin"/>
    <property type="match status" value="1"/>
</dbReference>
<feature type="transmembrane region" description="Helical" evidence="14">
    <location>
        <begin position="314"/>
        <end position="340"/>
    </location>
</feature>
<dbReference type="GO" id="GO:0046930">
    <property type="term" value="C:pore complex"/>
    <property type="evidence" value="ECO:0007669"/>
    <property type="project" value="UniProtKB-ARBA"/>
</dbReference>
<keyword evidence="15" id="KW-1185">Reference proteome</keyword>
<dbReference type="Gene3D" id="1.10.1450.10">
    <property type="entry name" value="Tetraspanin"/>
    <property type="match status" value="1"/>
</dbReference>
<keyword evidence="12" id="KW-0325">Glycoprotein</keyword>
<gene>
    <name evidence="16" type="primary">LOC102368713</name>
</gene>
<dbReference type="GO" id="GO:0051604">
    <property type="term" value="P:protein maturation"/>
    <property type="evidence" value="ECO:0007669"/>
    <property type="project" value="UniProtKB-ARBA"/>
</dbReference>
<dbReference type="GO" id="GO:0005737">
    <property type="term" value="C:cytoplasm"/>
    <property type="evidence" value="ECO:0007669"/>
    <property type="project" value="UniProtKB-SubCell"/>
</dbReference>
<dbReference type="PANTHER" id="PTHR19282">
    <property type="entry name" value="TETRASPANIN"/>
    <property type="match status" value="1"/>
</dbReference>
<dbReference type="GeneID" id="102368713"/>
<dbReference type="GO" id="GO:0005912">
    <property type="term" value="C:adherens junction"/>
    <property type="evidence" value="ECO:0007669"/>
    <property type="project" value="UniProtKB-SubCell"/>
</dbReference>
<keyword evidence="8" id="KW-0965">Cell junction</keyword>
<dbReference type="Pfam" id="PF00335">
    <property type="entry name" value="Tetraspanin"/>
    <property type="match status" value="1"/>
</dbReference>
<feature type="transmembrane region" description="Helical" evidence="14">
    <location>
        <begin position="9"/>
        <end position="32"/>
    </location>
</feature>
<proteinExistence type="inferred from homology"/>
<dbReference type="RefSeq" id="XP_025066116.1">
    <property type="nucleotide sequence ID" value="XM_025210331.1"/>
</dbReference>
<evidence type="ECO:0000256" key="6">
    <source>
        <dbReference type="ARBA" id="ARBA00022490"/>
    </source>
</evidence>
<dbReference type="InterPro" id="IPR008952">
    <property type="entry name" value="Tetraspanin_EC2_sf"/>
</dbReference>
<evidence type="ECO:0000256" key="7">
    <source>
        <dbReference type="ARBA" id="ARBA00022692"/>
    </source>
</evidence>
<feature type="transmembrane region" description="Helical" evidence="14">
    <location>
        <begin position="173"/>
        <end position="196"/>
    </location>
</feature>